<dbReference type="STRING" id="341454.A0A4S2MSG1"/>
<dbReference type="PANTHER" id="PTHR28141:SF1">
    <property type="entry name" value="2',3'-CYCLIC-NUCLEOTIDE 3'-PHOSPHODIESTERASE"/>
    <property type="match status" value="1"/>
</dbReference>
<reference evidence="1 2" key="1">
    <citation type="submission" date="2019-04" db="EMBL/GenBank/DDBJ databases">
        <title>Comparative genomics and transcriptomics to analyze fruiting body development in filamentous ascomycetes.</title>
        <authorList>
            <consortium name="DOE Joint Genome Institute"/>
            <person name="Lutkenhaus R."/>
            <person name="Traeger S."/>
            <person name="Breuer J."/>
            <person name="Kuo A."/>
            <person name="Lipzen A."/>
            <person name="Pangilinan J."/>
            <person name="Dilworth D."/>
            <person name="Sandor L."/>
            <person name="Poggeler S."/>
            <person name="Barry K."/>
            <person name="Grigoriev I.V."/>
            <person name="Nowrousian M."/>
        </authorList>
    </citation>
    <scope>NUCLEOTIDE SEQUENCE [LARGE SCALE GENOMIC DNA]</scope>
    <source>
        <strain evidence="1 2">CBS 389.68</strain>
    </source>
</reference>
<evidence type="ECO:0000313" key="1">
    <source>
        <dbReference type="EMBL" id="TGZ78828.1"/>
    </source>
</evidence>
<dbReference type="InParanoid" id="A0A4S2MSG1"/>
<proteinExistence type="predicted"/>
<dbReference type="SUPFAM" id="SSF55144">
    <property type="entry name" value="LigT-like"/>
    <property type="match status" value="1"/>
</dbReference>
<evidence type="ECO:0000313" key="2">
    <source>
        <dbReference type="Proteomes" id="UP000298138"/>
    </source>
</evidence>
<dbReference type="Pfam" id="PF07823">
    <property type="entry name" value="CPDase"/>
    <property type="match status" value="1"/>
</dbReference>
<organism evidence="1 2">
    <name type="scientific">Ascodesmis nigricans</name>
    <dbReference type="NCBI Taxonomy" id="341454"/>
    <lineage>
        <taxon>Eukaryota</taxon>
        <taxon>Fungi</taxon>
        <taxon>Dikarya</taxon>
        <taxon>Ascomycota</taxon>
        <taxon>Pezizomycotina</taxon>
        <taxon>Pezizomycetes</taxon>
        <taxon>Pezizales</taxon>
        <taxon>Ascodesmidaceae</taxon>
        <taxon>Ascodesmis</taxon>
    </lineage>
</organism>
<gene>
    <name evidence="1" type="ORF">EX30DRAFT_373519</name>
</gene>
<dbReference type="InterPro" id="IPR012386">
    <property type="entry name" value="Cyclic-nucl_3Pdiesterase"/>
</dbReference>
<dbReference type="Gene3D" id="3.90.1140.10">
    <property type="entry name" value="Cyclic phosphodiesterase"/>
    <property type="match status" value="1"/>
</dbReference>
<dbReference type="OrthoDB" id="514292at2759"/>
<protein>
    <submittedName>
        <fullName evidence="1">2, 3 cyclic phosphodiesterase</fullName>
    </submittedName>
</protein>
<dbReference type="EMBL" id="ML220137">
    <property type="protein sequence ID" value="TGZ78828.1"/>
    <property type="molecule type" value="Genomic_DNA"/>
</dbReference>
<dbReference type="FunCoup" id="A0A4S2MSG1">
    <property type="interactions" value="3"/>
</dbReference>
<dbReference type="InterPro" id="IPR009097">
    <property type="entry name" value="Cyclic_Pdiesterase"/>
</dbReference>
<name>A0A4S2MSG1_9PEZI</name>
<dbReference type="AlphaFoldDB" id="A0A4S2MSG1"/>
<dbReference type="PANTHER" id="PTHR28141">
    <property type="entry name" value="2',3'-CYCLIC-NUCLEOTIDE 3'-PHOSPHODIESTERASE"/>
    <property type="match status" value="1"/>
</dbReference>
<accession>A0A4S2MSG1</accession>
<sequence length="207" mass="23132">MPIPSSPALPLPSNPAPDSIWLIPPPNHPITPLLSRLISTTLLAHFPPPTHPFPPHITLTSSVPSTLNPSEITSWISTHLSDLPLPEIQFDGVDIGETFFTRVTLRVTKTPPLQSLATLIRQNFAHSRPDNEDLQVWGEETYRPHLSLVYHAMEAKEVEEKLGEVVRMEVEDAGVKEGKGAWKGGRVVVVDCWREIKEWRVLAEVEL</sequence>
<dbReference type="GO" id="GO:0009187">
    <property type="term" value="P:cyclic nucleotide metabolic process"/>
    <property type="evidence" value="ECO:0007669"/>
    <property type="project" value="TreeGrafter"/>
</dbReference>
<dbReference type="Proteomes" id="UP000298138">
    <property type="component" value="Unassembled WGS sequence"/>
</dbReference>
<keyword evidence="2" id="KW-1185">Reference proteome</keyword>
<dbReference type="GO" id="GO:0004113">
    <property type="term" value="F:2',3'-cyclic-nucleotide 3'-phosphodiesterase activity"/>
    <property type="evidence" value="ECO:0007669"/>
    <property type="project" value="TreeGrafter"/>
</dbReference>